<reference evidence="2" key="1">
    <citation type="submission" date="2020-11" db="EMBL/GenBank/DDBJ databases">
        <title>Novosphingobium aureum sp. nov., a marine bacterium isolated from sediment of a salt flat.</title>
        <authorList>
            <person name="Yoo Y."/>
            <person name="Kim J.-J."/>
        </authorList>
    </citation>
    <scope>NUCLEOTIDE SEQUENCE</scope>
    <source>
        <strain evidence="2">YJ-S2-02</strain>
    </source>
</reference>
<protein>
    <recommendedName>
        <fullName evidence="4">DUF1351 domain-containing protein</fullName>
    </recommendedName>
</protein>
<evidence type="ECO:0000256" key="1">
    <source>
        <dbReference type="SAM" id="MobiDB-lite"/>
    </source>
</evidence>
<keyword evidence="3" id="KW-1185">Reference proteome</keyword>
<evidence type="ECO:0000313" key="2">
    <source>
        <dbReference type="EMBL" id="MBH0112744.1"/>
    </source>
</evidence>
<comment type="caution">
    <text evidence="2">The sequence shown here is derived from an EMBL/GenBank/DDBJ whole genome shotgun (WGS) entry which is preliminary data.</text>
</comment>
<dbReference type="AlphaFoldDB" id="A0A931HBI9"/>
<organism evidence="2 3">
    <name type="scientific">Novosphingobium aureum</name>
    <dbReference type="NCBI Taxonomy" id="2792964"/>
    <lineage>
        <taxon>Bacteria</taxon>
        <taxon>Pseudomonadati</taxon>
        <taxon>Pseudomonadota</taxon>
        <taxon>Alphaproteobacteria</taxon>
        <taxon>Sphingomonadales</taxon>
        <taxon>Sphingomonadaceae</taxon>
        <taxon>Novosphingobium</taxon>
    </lineage>
</organism>
<proteinExistence type="predicted"/>
<name>A0A931HBI9_9SPHN</name>
<dbReference type="Proteomes" id="UP000617634">
    <property type="component" value="Unassembled WGS sequence"/>
</dbReference>
<sequence length="371" mass="41641">MNGQTEISSADIVLAVETTPQIVLLDSAKFDQFYDRVRSETAGIVVDLSTKKGRDEVRSLAAKVTRSKTMIDKAGLALTRQWREQTNQVNAARKEIEERLSTLAEEVRRPLTEWENTEKERVESCRAIIDEMKQAAVVTIEDTAASVRARGMKVWGQEIGDQFGDMAGEAQSAKESAVETLKAALARLTREEEERAELEKLRAEAAEREAREQAAREEREAKERAEAEARQAEERRVAEQKAEEERASRIAREAEERARREAEVAAQAERDRIQREHDEALAAERRRAEQAEREAQAERDRIAKEEADRKAEAERIAQEQAAREADRAHRGKIMAAAKEAIMEAGSVDEATAKNIVLAIVGGSVPNVTLRF</sequence>
<dbReference type="EMBL" id="JADZGI010000001">
    <property type="protein sequence ID" value="MBH0112744.1"/>
    <property type="molecule type" value="Genomic_DNA"/>
</dbReference>
<evidence type="ECO:0000313" key="3">
    <source>
        <dbReference type="Proteomes" id="UP000617634"/>
    </source>
</evidence>
<feature type="region of interest" description="Disordered" evidence="1">
    <location>
        <begin position="282"/>
        <end position="328"/>
    </location>
</feature>
<feature type="region of interest" description="Disordered" evidence="1">
    <location>
        <begin position="204"/>
        <end position="256"/>
    </location>
</feature>
<gene>
    <name evidence="2" type="ORF">I5E68_07235</name>
</gene>
<accession>A0A931HBI9</accession>
<evidence type="ECO:0008006" key="4">
    <source>
        <dbReference type="Google" id="ProtNLM"/>
    </source>
</evidence>